<comment type="caution">
    <text evidence="1">The sequence shown here is derived from an EMBL/GenBank/DDBJ whole genome shotgun (WGS) entry which is preliminary data.</text>
</comment>
<evidence type="ECO:0000313" key="2">
    <source>
        <dbReference type="Proteomes" id="UP000788993"/>
    </source>
</evidence>
<dbReference type="PANTHER" id="PTHR47438">
    <property type="entry name" value="PHOSPHATE METABOLISM PROTEIN 8-RELATED"/>
    <property type="match status" value="1"/>
</dbReference>
<dbReference type="Gene3D" id="1.10.150.450">
    <property type="match status" value="1"/>
</dbReference>
<proteinExistence type="predicted"/>
<dbReference type="InterPro" id="IPR036412">
    <property type="entry name" value="HAD-like_sf"/>
</dbReference>
<gene>
    <name evidence="1" type="ORF">OGATHE_002292</name>
</gene>
<dbReference type="Pfam" id="PF00702">
    <property type="entry name" value="Hydrolase"/>
    <property type="match status" value="1"/>
</dbReference>
<sequence length="305" mass="34994">MAARMNGLDEVRRLEKTVCDGGTALSQAEAEILSRNSQSQANLDEDQLETDRLARNLPEVSLRYGAGPVPPDNEKVFFFDIDNCLYKRSTKIHDLMQVYIHRFFKEHLHLNDEDAHALHMKYYKEYGLAIEGLVRLHKIDAMEYNKVVDDALPLDKILRPNPKLREMLLRLKKSGKVGRLWLYTNAYKNHGLRVVRLLGIGDLFDGITFCDYAKFPLTCKPMKESFDQALRQAGVIDPKNAYFVDDSGLNVVAAKKYGWGKVIQFVERDEDMQELAAGSQEEREGIIVIRDILELEKVCPELFSR</sequence>
<dbReference type="PANTHER" id="PTHR47438:SF1">
    <property type="entry name" value="PHOSPHATE METABOLISM PROTEIN 8-RELATED"/>
    <property type="match status" value="1"/>
</dbReference>
<organism evidence="1 2">
    <name type="scientific">Ogataea polymorpha</name>
    <dbReference type="NCBI Taxonomy" id="460523"/>
    <lineage>
        <taxon>Eukaryota</taxon>
        <taxon>Fungi</taxon>
        <taxon>Dikarya</taxon>
        <taxon>Ascomycota</taxon>
        <taxon>Saccharomycotina</taxon>
        <taxon>Pichiomycetes</taxon>
        <taxon>Pichiales</taxon>
        <taxon>Pichiaceae</taxon>
        <taxon>Ogataea</taxon>
    </lineage>
</organism>
<dbReference type="GO" id="GO:0009166">
    <property type="term" value="P:nucleotide catabolic process"/>
    <property type="evidence" value="ECO:0007669"/>
    <property type="project" value="TreeGrafter"/>
</dbReference>
<dbReference type="EMBL" id="JAEUBD010000763">
    <property type="protein sequence ID" value="KAH3672451.1"/>
    <property type="molecule type" value="Genomic_DNA"/>
</dbReference>
<reference evidence="1" key="2">
    <citation type="submission" date="2021-01" db="EMBL/GenBank/DDBJ databases">
        <authorList>
            <person name="Schikora-Tamarit M.A."/>
        </authorList>
    </citation>
    <scope>NUCLEOTIDE SEQUENCE</scope>
    <source>
        <strain evidence="1">NCAIM Y.01608</strain>
    </source>
</reference>
<evidence type="ECO:0000313" key="1">
    <source>
        <dbReference type="EMBL" id="KAH3672451.1"/>
    </source>
</evidence>
<dbReference type="SFLD" id="SFLDS00003">
    <property type="entry name" value="Haloacid_Dehalogenase"/>
    <property type="match status" value="1"/>
</dbReference>
<dbReference type="GO" id="GO:0008252">
    <property type="term" value="F:nucleotidase activity"/>
    <property type="evidence" value="ECO:0007669"/>
    <property type="project" value="TreeGrafter"/>
</dbReference>
<dbReference type="FunFam" id="1.10.150.450:FF:000001">
    <property type="entry name" value="SDT1p Pyrimidine nucleotidase"/>
    <property type="match status" value="1"/>
</dbReference>
<dbReference type="InterPro" id="IPR052791">
    <property type="entry name" value="SSM1_domain"/>
</dbReference>
<dbReference type="InterPro" id="IPR006439">
    <property type="entry name" value="HAD-SF_hydro_IA"/>
</dbReference>
<dbReference type="InterPro" id="IPR023214">
    <property type="entry name" value="HAD_sf"/>
</dbReference>
<dbReference type="InterPro" id="IPR010237">
    <property type="entry name" value="Pyr-5-nucltdase"/>
</dbReference>
<dbReference type="SFLD" id="SFLDG01129">
    <property type="entry name" value="C1.5:_HAD__Beta-PGM__Phosphata"/>
    <property type="match status" value="1"/>
</dbReference>
<dbReference type="NCBIfam" id="TIGR01993">
    <property type="entry name" value="Pyr-5-nucltdase"/>
    <property type="match status" value="1"/>
</dbReference>
<dbReference type="Gene3D" id="3.40.50.1000">
    <property type="entry name" value="HAD superfamily/HAD-like"/>
    <property type="match status" value="1"/>
</dbReference>
<keyword evidence="2" id="KW-1185">Reference proteome</keyword>
<evidence type="ECO:0008006" key="3">
    <source>
        <dbReference type="Google" id="ProtNLM"/>
    </source>
</evidence>
<dbReference type="Proteomes" id="UP000788993">
    <property type="component" value="Unassembled WGS sequence"/>
</dbReference>
<dbReference type="GO" id="GO:0006206">
    <property type="term" value="P:pyrimidine nucleobase metabolic process"/>
    <property type="evidence" value="ECO:0007669"/>
    <property type="project" value="TreeGrafter"/>
</dbReference>
<protein>
    <recommendedName>
        <fullName evidence="3">Pyrimidine 5-nucleotidase</fullName>
    </recommendedName>
</protein>
<reference evidence="1" key="1">
    <citation type="journal article" date="2021" name="Open Biol.">
        <title>Shared evolutionary footprints suggest mitochondrial oxidative damage underlies multiple complex I losses in fungi.</title>
        <authorList>
            <person name="Schikora-Tamarit M.A."/>
            <person name="Marcet-Houben M."/>
            <person name="Nosek J."/>
            <person name="Gabaldon T."/>
        </authorList>
    </citation>
    <scope>NUCLEOTIDE SEQUENCE</scope>
    <source>
        <strain evidence="1">NCAIM Y.01608</strain>
    </source>
</reference>
<dbReference type="SUPFAM" id="SSF56784">
    <property type="entry name" value="HAD-like"/>
    <property type="match status" value="1"/>
</dbReference>
<accession>A0A9P8TAZ9</accession>
<dbReference type="AlphaFoldDB" id="A0A9P8TAZ9"/>
<dbReference type="SFLD" id="SFLDG01132">
    <property type="entry name" value="C1.5.3:_5'-Nucleotidase_Like"/>
    <property type="match status" value="1"/>
</dbReference>
<dbReference type="NCBIfam" id="TIGR01509">
    <property type="entry name" value="HAD-SF-IA-v3"/>
    <property type="match status" value="1"/>
</dbReference>
<name>A0A9P8TAZ9_9ASCO</name>